<dbReference type="InterPro" id="IPR050294">
    <property type="entry name" value="RnfB_subfamily"/>
</dbReference>
<sequence length="353" mass="39306">MQTPEYTPSYCLNNRSATVICRRCQDVCPTKALSLPQPGACHLDSGSCCRCGHCIRACPTLALDFPRTPYRQVAVKMSRHKISSVVCRHFTETPDCVQVECLGVLDPPLLLSMQACGQPLQLATGKCGDCRCEDKASMLEHLENLLTELDLEYQPWVPQAQEPSHQQSPAGGPAVSRRSLFGWLGNRQQSEAPPQLAEAPPASPLANEDAFRLKRALFNRFVEGSNPGAVKLFPSENFAMVVSQGACRQCHLCVRICPAGALEWQKGESGAQLTFDARWCLACHKCQLCPAKNLSLQPLNSQEYCLDHRRILAVFPESRECIECGDLHSNDAERCRVCEKIEENRRRLLEPWL</sequence>
<keyword evidence="2" id="KW-0004">4Fe-4S</keyword>
<dbReference type="SUPFAM" id="SSF54862">
    <property type="entry name" value="4Fe-4S ferredoxins"/>
    <property type="match status" value="2"/>
</dbReference>
<feature type="domain" description="4Fe-4S ferredoxin-type" evidence="7">
    <location>
        <begin position="39"/>
        <end position="68"/>
    </location>
</feature>
<dbReference type="RefSeq" id="WP_183731718.1">
    <property type="nucleotide sequence ID" value="NZ_JACHID010000007.1"/>
</dbReference>
<evidence type="ECO:0000256" key="6">
    <source>
        <dbReference type="ARBA" id="ARBA00023014"/>
    </source>
</evidence>
<dbReference type="PROSITE" id="PS51379">
    <property type="entry name" value="4FE4S_FER_2"/>
    <property type="match status" value="3"/>
</dbReference>
<reference evidence="8 9" key="1">
    <citation type="submission" date="2020-08" db="EMBL/GenBank/DDBJ databases">
        <title>Genomic Encyclopedia of Type Strains, Phase IV (KMG-IV): sequencing the most valuable type-strain genomes for metagenomic binning, comparative biology and taxonomic classification.</title>
        <authorList>
            <person name="Goeker M."/>
        </authorList>
    </citation>
    <scope>NUCLEOTIDE SEQUENCE [LARGE SCALE GENOMIC DNA]</scope>
    <source>
        <strain evidence="8 9">DSM 22071</strain>
    </source>
</reference>
<evidence type="ECO:0000256" key="1">
    <source>
        <dbReference type="ARBA" id="ARBA00022448"/>
    </source>
</evidence>
<keyword evidence="5" id="KW-0408">Iron</keyword>
<feature type="domain" description="4Fe-4S ferredoxin-type" evidence="7">
    <location>
        <begin position="238"/>
        <end position="267"/>
    </location>
</feature>
<keyword evidence="1" id="KW-0813">Transport</keyword>
<evidence type="ECO:0000256" key="5">
    <source>
        <dbReference type="ARBA" id="ARBA00023004"/>
    </source>
</evidence>
<name>A0A7W8DH37_9BACT</name>
<evidence type="ECO:0000259" key="7">
    <source>
        <dbReference type="PROSITE" id="PS51379"/>
    </source>
</evidence>
<keyword evidence="4" id="KW-0249">Electron transport</keyword>
<organism evidence="8 9">
    <name type="scientific">Desulfurispira natronophila</name>
    <dbReference type="NCBI Taxonomy" id="682562"/>
    <lineage>
        <taxon>Bacteria</taxon>
        <taxon>Pseudomonadati</taxon>
        <taxon>Chrysiogenota</taxon>
        <taxon>Chrysiogenia</taxon>
        <taxon>Chrysiogenales</taxon>
        <taxon>Chrysiogenaceae</taxon>
        <taxon>Desulfurispira</taxon>
    </lineage>
</organism>
<accession>A0A7W8DH37</accession>
<gene>
    <name evidence="8" type="ORF">HNR37_001321</name>
</gene>
<dbReference type="GO" id="GO:0046872">
    <property type="term" value="F:metal ion binding"/>
    <property type="evidence" value="ECO:0007669"/>
    <property type="project" value="UniProtKB-KW"/>
</dbReference>
<comment type="caution">
    <text evidence="8">The sequence shown here is derived from an EMBL/GenBank/DDBJ whole genome shotgun (WGS) entry which is preliminary data.</text>
</comment>
<dbReference type="EMBL" id="JACHID010000007">
    <property type="protein sequence ID" value="MBB5022004.1"/>
    <property type="molecule type" value="Genomic_DNA"/>
</dbReference>
<dbReference type="PANTHER" id="PTHR42859:SF10">
    <property type="entry name" value="DIMETHYLSULFOXIDE REDUCTASE CHAIN B"/>
    <property type="match status" value="1"/>
</dbReference>
<dbReference type="Pfam" id="PF12838">
    <property type="entry name" value="Fer4_7"/>
    <property type="match status" value="1"/>
</dbReference>
<evidence type="ECO:0000256" key="2">
    <source>
        <dbReference type="ARBA" id="ARBA00022485"/>
    </source>
</evidence>
<dbReference type="Proteomes" id="UP000528322">
    <property type="component" value="Unassembled WGS sequence"/>
</dbReference>
<dbReference type="Gene3D" id="3.30.70.20">
    <property type="match status" value="2"/>
</dbReference>
<dbReference type="PANTHER" id="PTHR42859">
    <property type="entry name" value="OXIDOREDUCTASE"/>
    <property type="match status" value="1"/>
</dbReference>
<dbReference type="AlphaFoldDB" id="A0A7W8DH37"/>
<feature type="domain" description="4Fe-4S ferredoxin-type" evidence="7">
    <location>
        <begin position="8"/>
        <end position="38"/>
    </location>
</feature>
<evidence type="ECO:0000313" key="8">
    <source>
        <dbReference type="EMBL" id="MBB5022004.1"/>
    </source>
</evidence>
<keyword evidence="3" id="KW-0479">Metal-binding</keyword>
<keyword evidence="6" id="KW-0411">Iron-sulfur</keyword>
<dbReference type="InterPro" id="IPR017900">
    <property type="entry name" value="4Fe4S_Fe_S_CS"/>
</dbReference>
<evidence type="ECO:0000256" key="4">
    <source>
        <dbReference type="ARBA" id="ARBA00022982"/>
    </source>
</evidence>
<keyword evidence="9" id="KW-1185">Reference proteome</keyword>
<dbReference type="PROSITE" id="PS00198">
    <property type="entry name" value="4FE4S_FER_1"/>
    <property type="match status" value="1"/>
</dbReference>
<protein>
    <submittedName>
        <fullName evidence="8">Fe-S-cluster-containing hydrogenase component 2</fullName>
    </submittedName>
</protein>
<dbReference type="GO" id="GO:0051539">
    <property type="term" value="F:4 iron, 4 sulfur cluster binding"/>
    <property type="evidence" value="ECO:0007669"/>
    <property type="project" value="UniProtKB-KW"/>
</dbReference>
<dbReference type="InterPro" id="IPR017896">
    <property type="entry name" value="4Fe4S_Fe-S-bd"/>
</dbReference>
<evidence type="ECO:0000313" key="9">
    <source>
        <dbReference type="Proteomes" id="UP000528322"/>
    </source>
</evidence>
<evidence type="ECO:0000256" key="3">
    <source>
        <dbReference type="ARBA" id="ARBA00022723"/>
    </source>
</evidence>
<proteinExistence type="predicted"/>